<evidence type="ECO:0000259" key="13">
    <source>
        <dbReference type="PROSITE" id="PS50055"/>
    </source>
</evidence>
<feature type="region of interest" description="Disordered" evidence="11">
    <location>
        <begin position="476"/>
        <end position="529"/>
    </location>
</feature>
<feature type="domain" description="Tyrosine specific protein phosphatases" evidence="14">
    <location>
        <begin position="383"/>
        <end position="459"/>
    </location>
</feature>
<dbReference type="SMART" id="SM00194">
    <property type="entry name" value="PTPc"/>
    <property type="match status" value="1"/>
</dbReference>
<keyword evidence="15" id="KW-1185">Reference proteome</keyword>
<dbReference type="GO" id="GO:0004726">
    <property type="term" value="F:non-membrane spanning protein tyrosine phosphatase activity"/>
    <property type="evidence" value="ECO:0007669"/>
    <property type="project" value="TreeGrafter"/>
</dbReference>
<dbReference type="Gene3D" id="3.90.190.10">
    <property type="entry name" value="Protein tyrosine phosphatase superfamily"/>
    <property type="match status" value="2"/>
</dbReference>
<evidence type="ECO:0000256" key="3">
    <source>
        <dbReference type="ARBA" id="ARBA00022490"/>
    </source>
</evidence>
<dbReference type="Proteomes" id="UP000248484">
    <property type="component" value="Chromosome 3"/>
</dbReference>
<feature type="domain" description="SH2" evidence="12">
    <location>
        <begin position="113"/>
        <end position="216"/>
    </location>
</feature>
<dbReference type="PANTHER" id="PTHR46559">
    <property type="entry name" value="TYROSINE-PROTEIN PHOSPHATASE NON-RECEPTOR TYPE 11"/>
    <property type="match status" value="1"/>
</dbReference>
<dbReference type="SMART" id="SM00252">
    <property type="entry name" value="SH2"/>
    <property type="match status" value="2"/>
</dbReference>
<evidence type="ECO:0000256" key="1">
    <source>
        <dbReference type="ARBA" id="ARBA00004496"/>
    </source>
</evidence>
<evidence type="ECO:0000256" key="4">
    <source>
        <dbReference type="ARBA" id="ARBA00022553"/>
    </source>
</evidence>
<dbReference type="GO" id="GO:0005737">
    <property type="term" value="C:cytoplasm"/>
    <property type="evidence" value="ECO:0007669"/>
    <property type="project" value="UniProtKB-SubCell"/>
</dbReference>
<feature type="domain" description="Tyrosine-protein phosphatase" evidence="13">
    <location>
        <begin position="247"/>
        <end position="468"/>
    </location>
</feature>
<feature type="compositionally biased region" description="Basic and acidic residues" evidence="11">
    <location>
        <begin position="476"/>
        <end position="489"/>
    </location>
</feature>
<evidence type="ECO:0000259" key="14">
    <source>
        <dbReference type="PROSITE" id="PS50056"/>
    </source>
</evidence>
<evidence type="ECO:0000313" key="16">
    <source>
        <dbReference type="RefSeq" id="XP_028343824.1"/>
    </source>
</evidence>
<dbReference type="FunFam" id="3.30.505.10:FF:000012">
    <property type="entry name" value="Tyrosine-protein phosphatase non-receptor type"/>
    <property type="match status" value="1"/>
</dbReference>
<dbReference type="EC" id="3.1.3.48" evidence="2"/>
<evidence type="ECO:0000256" key="7">
    <source>
        <dbReference type="ARBA" id="ARBA00022912"/>
    </source>
</evidence>
<evidence type="ECO:0000256" key="5">
    <source>
        <dbReference type="ARBA" id="ARBA00022737"/>
    </source>
</evidence>
<comment type="subcellular location">
    <subcellularLocation>
        <location evidence="1">Cytoplasm</location>
    </subcellularLocation>
</comment>
<dbReference type="CDD" id="cd10340">
    <property type="entry name" value="SH2_N-SH2_SHP_like"/>
    <property type="match status" value="1"/>
</dbReference>
<keyword evidence="4" id="KW-0597">Phosphoprotein</keyword>
<keyword evidence="8 10" id="KW-0727">SH2 domain</keyword>
<accession>A0A455B5F9</accession>
<gene>
    <name evidence="16" type="primary">LOC102987506</name>
</gene>
<evidence type="ECO:0000256" key="8">
    <source>
        <dbReference type="ARBA" id="ARBA00022999"/>
    </source>
</evidence>
<dbReference type="SUPFAM" id="SSF52799">
    <property type="entry name" value="(Phosphotyrosine protein) phosphatases II"/>
    <property type="match status" value="1"/>
</dbReference>
<sequence length="529" mass="60009">MTSRRWFHANIGGAEAERLLLSKSQHGGFLARPSKSRPGGFTLSVRRHDEVTHIKIQNTGDYYDLYGGEKFATLAELVQHYTGQRGGLLRERGGAPVELWHPLSCQDPTSERWYHGHLSGKEAEKLLMQKGRPGSFLVRESQSKPGDFVLSVLTQQLDRADRQARVTHVTIHFHPDGKYDVGGGERFDTLGDLVECYRKNPLVERSGTVVHLQQPLKTTRISATSIERRVRELSEAMDASEKAKQGFWEEFEMLQQQECRLLYPRKEGQRLENKPKNRYKNILPFDTTRVILRDVEDSTPGADYINANYIRNKCFRYWPELHGSQEYGRLRVCNVAEHQAQGYCVRELQVWRADQEESPRTVQHCQYFSWPDHGVPAEPTGVLGFLDEVNRAQSSMPGAGPMVVHCSAGIGRTGTIIVIDILVDVIRRQGLDCDIDVPKTIQHVRRQRSGMVQTEAQYKFVYLALQRYIRGEQLRLREQREPPEKRDSLKVGASPADPGCRPGPAPSRAPAATPEASGHVYENLLRLGP</sequence>
<evidence type="ECO:0000259" key="12">
    <source>
        <dbReference type="PROSITE" id="PS50001"/>
    </source>
</evidence>
<protein>
    <recommendedName>
        <fullName evidence="2">protein-tyrosine-phosphatase</fullName>
        <ecNumber evidence="2">3.1.3.48</ecNumber>
    </recommendedName>
</protein>
<dbReference type="InterPro" id="IPR000387">
    <property type="entry name" value="Tyr_Pase_dom"/>
</dbReference>
<evidence type="ECO:0000256" key="2">
    <source>
        <dbReference type="ARBA" id="ARBA00013064"/>
    </source>
</evidence>
<comment type="catalytic activity">
    <reaction evidence="9">
        <text>O-phospho-L-tyrosyl-[protein] + H2O = L-tyrosyl-[protein] + phosphate</text>
        <dbReference type="Rhea" id="RHEA:10684"/>
        <dbReference type="Rhea" id="RHEA-COMP:10136"/>
        <dbReference type="Rhea" id="RHEA-COMP:20101"/>
        <dbReference type="ChEBI" id="CHEBI:15377"/>
        <dbReference type="ChEBI" id="CHEBI:43474"/>
        <dbReference type="ChEBI" id="CHEBI:46858"/>
        <dbReference type="ChEBI" id="CHEBI:61978"/>
        <dbReference type="EC" id="3.1.3.48"/>
    </reaction>
</comment>
<dbReference type="GO" id="GO:0050839">
    <property type="term" value="F:cell adhesion molecule binding"/>
    <property type="evidence" value="ECO:0007669"/>
    <property type="project" value="TreeGrafter"/>
</dbReference>
<evidence type="ECO:0000256" key="6">
    <source>
        <dbReference type="ARBA" id="ARBA00022801"/>
    </source>
</evidence>
<evidence type="ECO:0000256" key="10">
    <source>
        <dbReference type="PROSITE-ProRule" id="PRU00191"/>
    </source>
</evidence>
<dbReference type="AlphaFoldDB" id="A0A455B5F9"/>
<keyword evidence="5" id="KW-0677">Repeat</keyword>
<feature type="domain" description="SH2" evidence="12">
    <location>
        <begin position="6"/>
        <end position="103"/>
    </location>
</feature>
<dbReference type="CDD" id="cd09931">
    <property type="entry name" value="SH2_C-SH2_SHP_like"/>
    <property type="match status" value="1"/>
</dbReference>
<dbReference type="SUPFAM" id="SSF55550">
    <property type="entry name" value="SH2 domain"/>
    <property type="match status" value="2"/>
</dbReference>
<dbReference type="Gene3D" id="3.30.505.10">
    <property type="entry name" value="SH2 domain"/>
    <property type="match status" value="2"/>
</dbReference>
<keyword evidence="6" id="KW-0378">Hydrolase</keyword>
<dbReference type="InterPro" id="IPR000980">
    <property type="entry name" value="SH2"/>
</dbReference>
<organism evidence="15 16">
    <name type="scientific">Physeter macrocephalus</name>
    <name type="common">Sperm whale</name>
    <name type="synonym">Physeter catodon</name>
    <dbReference type="NCBI Taxonomy" id="9755"/>
    <lineage>
        <taxon>Eukaryota</taxon>
        <taxon>Metazoa</taxon>
        <taxon>Chordata</taxon>
        <taxon>Craniata</taxon>
        <taxon>Vertebrata</taxon>
        <taxon>Euteleostomi</taxon>
        <taxon>Mammalia</taxon>
        <taxon>Eutheria</taxon>
        <taxon>Laurasiatheria</taxon>
        <taxon>Artiodactyla</taxon>
        <taxon>Whippomorpha</taxon>
        <taxon>Cetacea</taxon>
        <taxon>Odontoceti</taxon>
        <taxon>Physeteridae</taxon>
        <taxon>Physeter</taxon>
    </lineage>
</organism>
<dbReference type="GO" id="GO:0070374">
    <property type="term" value="P:positive regulation of ERK1 and ERK2 cascade"/>
    <property type="evidence" value="ECO:0007669"/>
    <property type="project" value="TreeGrafter"/>
</dbReference>
<dbReference type="PROSITE" id="PS00383">
    <property type="entry name" value="TYR_PHOSPHATASE_1"/>
    <property type="match status" value="1"/>
</dbReference>
<dbReference type="SMART" id="SM00404">
    <property type="entry name" value="PTPc_motif"/>
    <property type="match status" value="1"/>
</dbReference>
<evidence type="ECO:0000256" key="11">
    <source>
        <dbReference type="SAM" id="MobiDB-lite"/>
    </source>
</evidence>
<proteinExistence type="predicted"/>
<name>A0A455B5F9_PHYMC</name>
<dbReference type="PROSITE" id="PS50055">
    <property type="entry name" value="TYR_PHOSPHATASE_PTP"/>
    <property type="match status" value="1"/>
</dbReference>
<keyword evidence="3" id="KW-0963">Cytoplasm</keyword>
<dbReference type="InterPro" id="IPR003595">
    <property type="entry name" value="Tyr_Pase_cat"/>
</dbReference>
<dbReference type="FunFam" id="3.30.505.10:FF:000018">
    <property type="entry name" value="Tyrosine-protein phosphatase non-receptor type"/>
    <property type="match status" value="1"/>
</dbReference>
<dbReference type="PROSITE" id="PS50001">
    <property type="entry name" value="SH2"/>
    <property type="match status" value="2"/>
</dbReference>
<dbReference type="PRINTS" id="PR00401">
    <property type="entry name" value="SH2DOMAIN"/>
</dbReference>
<reference evidence="16" key="1">
    <citation type="submission" date="2025-08" db="UniProtKB">
        <authorList>
            <consortium name="RefSeq"/>
        </authorList>
    </citation>
    <scope>IDENTIFICATION</scope>
    <source>
        <tissue evidence="16">Muscle</tissue>
    </source>
</reference>
<dbReference type="RefSeq" id="XP_028343824.1">
    <property type="nucleotide sequence ID" value="XM_028488023.1"/>
</dbReference>
<evidence type="ECO:0000313" key="15">
    <source>
        <dbReference type="Proteomes" id="UP000248484"/>
    </source>
</evidence>
<dbReference type="PRINTS" id="PR00700">
    <property type="entry name" value="PRTYPHPHTASE"/>
</dbReference>
<keyword evidence="7" id="KW-0904">Protein phosphatase</keyword>
<dbReference type="InterPro" id="IPR016130">
    <property type="entry name" value="Tyr_Pase_AS"/>
</dbReference>
<dbReference type="GeneID" id="102987506"/>
<dbReference type="GO" id="GO:0030971">
    <property type="term" value="F:receptor tyrosine kinase binding"/>
    <property type="evidence" value="ECO:0007669"/>
    <property type="project" value="TreeGrafter"/>
</dbReference>
<dbReference type="InterPro" id="IPR000242">
    <property type="entry name" value="PTP_cat"/>
</dbReference>
<dbReference type="InterPro" id="IPR036860">
    <property type="entry name" value="SH2_dom_sf"/>
</dbReference>
<dbReference type="PROSITE" id="PS50056">
    <property type="entry name" value="TYR_PHOSPHATASE_2"/>
    <property type="match status" value="1"/>
</dbReference>
<dbReference type="InterPro" id="IPR029021">
    <property type="entry name" value="Prot-tyrosine_phosphatase-like"/>
</dbReference>
<dbReference type="PANTHER" id="PTHR46559:SF7">
    <property type="entry name" value="PROTEIN-TYROSINE-PHOSPHATASE"/>
    <property type="match status" value="1"/>
</dbReference>
<dbReference type="Pfam" id="PF00017">
    <property type="entry name" value="SH2"/>
    <property type="match status" value="2"/>
</dbReference>
<dbReference type="Pfam" id="PF00102">
    <property type="entry name" value="Y_phosphatase"/>
    <property type="match status" value="1"/>
</dbReference>
<evidence type="ECO:0000256" key="9">
    <source>
        <dbReference type="ARBA" id="ARBA00051722"/>
    </source>
</evidence>